<dbReference type="Proteomes" id="UP000321907">
    <property type="component" value="Unassembled WGS sequence"/>
</dbReference>
<evidence type="ECO:0000313" key="2">
    <source>
        <dbReference type="EMBL" id="TXF86306.1"/>
    </source>
</evidence>
<gene>
    <name evidence="2" type="ORF">FUA23_19500</name>
</gene>
<sequence length="75" mass="7892">MSTVIKIILTGVILFVSLALAGVSRELAGTSLIGVAVLFGAYAAIKAVWAYGKEEILEDDALPTTEVETHTLDKS</sequence>
<feature type="transmembrane region" description="Helical" evidence="1">
    <location>
        <begin position="31"/>
        <end position="49"/>
    </location>
</feature>
<proteinExistence type="predicted"/>
<name>A0A5C7FLN3_9BACT</name>
<protein>
    <submittedName>
        <fullName evidence="2">Uncharacterized protein</fullName>
    </submittedName>
</protein>
<dbReference type="EMBL" id="VOXD01000040">
    <property type="protein sequence ID" value="TXF86306.1"/>
    <property type="molecule type" value="Genomic_DNA"/>
</dbReference>
<keyword evidence="1" id="KW-0472">Membrane</keyword>
<evidence type="ECO:0000256" key="1">
    <source>
        <dbReference type="SAM" id="Phobius"/>
    </source>
</evidence>
<accession>A0A5C7FLN3</accession>
<dbReference type="AlphaFoldDB" id="A0A5C7FLN3"/>
<dbReference type="RefSeq" id="WP_147932453.1">
    <property type="nucleotide sequence ID" value="NZ_VOXD01000040.1"/>
</dbReference>
<reference evidence="2 3" key="1">
    <citation type="submission" date="2019-08" db="EMBL/GenBank/DDBJ databases">
        <title>Lewinella sp. strain SSH13 Genome sequencing and assembly.</title>
        <authorList>
            <person name="Kim I."/>
        </authorList>
    </citation>
    <scope>NUCLEOTIDE SEQUENCE [LARGE SCALE GENOMIC DNA]</scope>
    <source>
        <strain evidence="2 3">SSH13</strain>
    </source>
</reference>
<keyword evidence="1" id="KW-0812">Transmembrane</keyword>
<organism evidence="2 3">
    <name type="scientific">Neolewinella aurantiaca</name>
    <dbReference type="NCBI Taxonomy" id="2602767"/>
    <lineage>
        <taxon>Bacteria</taxon>
        <taxon>Pseudomonadati</taxon>
        <taxon>Bacteroidota</taxon>
        <taxon>Saprospiria</taxon>
        <taxon>Saprospirales</taxon>
        <taxon>Lewinellaceae</taxon>
        <taxon>Neolewinella</taxon>
    </lineage>
</organism>
<keyword evidence="1" id="KW-1133">Transmembrane helix</keyword>
<keyword evidence="3" id="KW-1185">Reference proteome</keyword>
<comment type="caution">
    <text evidence="2">The sequence shown here is derived from an EMBL/GenBank/DDBJ whole genome shotgun (WGS) entry which is preliminary data.</text>
</comment>
<evidence type="ECO:0000313" key="3">
    <source>
        <dbReference type="Proteomes" id="UP000321907"/>
    </source>
</evidence>